<evidence type="ECO:0000313" key="2">
    <source>
        <dbReference type="EMBL" id="KNB74177.1"/>
    </source>
</evidence>
<dbReference type="STRING" id="54915.ADS79_08490"/>
<dbReference type="AlphaFoldDB" id="A0A0K9YZX6"/>
<organism evidence="2 3">
    <name type="scientific">Brevibacillus reuszeri</name>
    <dbReference type="NCBI Taxonomy" id="54915"/>
    <lineage>
        <taxon>Bacteria</taxon>
        <taxon>Bacillati</taxon>
        <taxon>Bacillota</taxon>
        <taxon>Bacilli</taxon>
        <taxon>Bacillales</taxon>
        <taxon>Paenibacillaceae</taxon>
        <taxon>Brevibacillus</taxon>
    </lineage>
</organism>
<dbReference type="EMBL" id="LGIQ01000005">
    <property type="protein sequence ID" value="KNB74177.1"/>
    <property type="molecule type" value="Genomic_DNA"/>
</dbReference>
<feature type="domain" description="DUF4183" evidence="1">
    <location>
        <begin position="31"/>
        <end position="102"/>
    </location>
</feature>
<reference evidence="3" key="1">
    <citation type="submission" date="2015-07" db="EMBL/GenBank/DDBJ databases">
        <title>Genome sequencing project for genomic taxonomy and phylogenomics of Bacillus-like bacteria.</title>
        <authorList>
            <person name="Liu B."/>
            <person name="Wang J."/>
            <person name="Zhu Y."/>
            <person name="Liu G."/>
            <person name="Chen Q."/>
            <person name="Chen Z."/>
            <person name="Lan J."/>
            <person name="Che J."/>
            <person name="Ge C."/>
            <person name="Shi H."/>
            <person name="Pan Z."/>
            <person name="Liu X."/>
        </authorList>
    </citation>
    <scope>NUCLEOTIDE SEQUENCE [LARGE SCALE GENOMIC DNA]</scope>
    <source>
        <strain evidence="3">DSM 9887</strain>
    </source>
</reference>
<evidence type="ECO:0000313" key="3">
    <source>
        <dbReference type="Proteomes" id="UP000036834"/>
    </source>
</evidence>
<accession>A0A0K9YZX6</accession>
<protein>
    <recommendedName>
        <fullName evidence="1">DUF4183 domain-containing protein</fullName>
    </recommendedName>
</protein>
<dbReference type="PATRIC" id="fig|54915.3.peg.7146"/>
<name>A0A0K9YZX6_9BACL</name>
<evidence type="ECO:0000259" key="1">
    <source>
        <dbReference type="Pfam" id="PF13799"/>
    </source>
</evidence>
<gene>
    <name evidence="2" type="ORF">ADS79_08490</name>
</gene>
<dbReference type="Proteomes" id="UP000036834">
    <property type="component" value="Unassembled WGS sequence"/>
</dbReference>
<sequence length="109" mass="12231">MPQGCPDIFPGNDIAPPPSPLLMTENYFYCAIADGEKLIFTDHDGLPEYHSSPIFDPRQVSLINLYINGMIQPPVLYEVSKGLLRLKTADAPRKEVSIVLQFIRLFLPT</sequence>
<dbReference type="Pfam" id="PF13799">
    <property type="entry name" value="DUF4183"/>
    <property type="match status" value="1"/>
</dbReference>
<proteinExistence type="predicted"/>
<dbReference type="InterPro" id="IPR025237">
    <property type="entry name" value="DUF4183"/>
</dbReference>
<comment type="caution">
    <text evidence="2">The sequence shown here is derived from an EMBL/GenBank/DDBJ whole genome shotgun (WGS) entry which is preliminary data.</text>
</comment>